<accession>A0A8H7SKK5</accession>
<gene>
    <name evidence="2" type="ORF">INT48_002814</name>
</gene>
<protein>
    <submittedName>
        <fullName evidence="2">Uncharacterized protein</fullName>
    </submittedName>
</protein>
<feature type="region of interest" description="Disordered" evidence="1">
    <location>
        <begin position="23"/>
        <end position="57"/>
    </location>
</feature>
<evidence type="ECO:0000313" key="3">
    <source>
        <dbReference type="Proteomes" id="UP000613177"/>
    </source>
</evidence>
<evidence type="ECO:0000313" key="2">
    <source>
        <dbReference type="EMBL" id="KAG2229996.1"/>
    </source>
</evidence>
<feature type="compositionally biased region" description="Basic and acidic residues" evidence="1">
    <location>
        <begin position="39"/>
        <end position="52"/>
    </location>
</feature>
<feature type="non-terminal residue" evidence="2">
    <location>
        <position position="1"/>
    </location>
</feature>
<reference evidence="2" key="1">
    <citation type="submission" date="2021-01" db="EMBL/GenBank/DDBJ databases">
        <title>Metabolic potential, ecology and presence of endohyphal bacteria is reflected in genomic diversity of Mucoromycotina.</title>
        <authorList>
            <person name="Muszewska A."/>
            <person name="Okrasinska A."/>
            <person name="Steczkiewicz K."/>
            <person name="Drgas O."/>
            <person name="Orlowska M."/>
            <person name="Perlinska-Lenart U."/>
            <person name="Aleksandrzak-Piekarczyk T."/>
            <person name="Szatraj K."/>
            <person name="Zielenkiewicz U."/>
            <person name="Pilsyk S."/>
            <person name="Malc E."/>
            <person name="Mieczkowski P."/>
            <person name="Kruszewska J.S."/>
            <person name="Biernat P."/>
            <person name="Pawlowska J."/>
        </authorList>
    </citation>
    <scope>NUCLEOTIDE SEQUENCE</scope>
    <source>
        <strain evidence="2">WA0000018081</strain>
    </source>
</reference>
<comment type="caution">
    <text evidence="2">The sequence shown here is derived from an EMBL/GenBank/DDBJ whole genome shotgun (WGS) entry which is preliminary data.</text>
</comment>
<keyword evidence="3" id="KW-1185">Reference proteome</keyword>
<organism evidence="2 3">
    <name type="scientific">Thamnidium elegans</name>
    <dbReference type="NCBI Taxonomy" id="101142"/>
    <lineage>
        <taxon>Eukaryota</taxon>
        <taxon>Fungi</taxon>
        <taxon>Fungi incertae sedis</taxon>
        <taxon>Mucoromycota</taxon>
        <taxon>Mucoromycotina</taxon>
        <taxon>Mucoromycetes</taxon>
        <taxon>Mucorales</taxon>
        <taxon>Mucorineae</taxon>
        <taxon>Mucoraceae</taxon>
        <taxon>Thamnidium</taxon>
    </lineage>
</organism>
<name>A0A8H7SKK5_9FUNG</name>
<evidence type="ECO:0000256" key="1">
    <source>
        <dbReference type="SAM" id="MobiDB-lite"/>
    </source>
</evidence>
<sequence length="241" mass="28205">FEQRRHIQKQPITSVRDDILDQGYKDAETSLTNGTNSVDRTEVPEEHEPPEQKKRKALHKKKFKTLDRAEQLKKLTKFYEIEGLKKTYGLNLPYLLKMEERYLLKKIAQCRSKESLYASVKEADPFSKGLALPYIKLTVQKLCYLYNDDLLENLEYNEDWFCIMVYGDLFDYLFASEEGYITKRSECHSRIIKSLKELGLIEEKESNVKPDFIFCDTSISSINDALICEDEPTENESTKDI</sequence>
<dbReference type="AlphaFoldDB" id="A0A8H7SKK5"/>
<proteinExistence type="predicted"/>
<dbReference type="Proteomes" id="UP000613177">
    <property type="component" value="Unassembled WGS sequence"/>
</dbReference>
<dbReference type="EMBL" id="JAEPRE010000229">
    <property type="protein sequence ID" value="KAG2229996.1"/>
    <property type="molecule type" value="Genomic_DNA"/>
</dbReference>
<feature type="compositionally biased region" description="Polar residues" evidence="1">
    <location>
        <begin position="29"/>
        <end position="38"/>
    </location>
</feature>